<dbReference type="PANTHER" id="PTHR43476:SF4">
    <property type="entry name" value="BLR0106 PROTEIN"/>
    <property type="match status" value="1"/>
</dbReference>
<feature type="domain" description="FAD-binding" evidence="3">
    <location>
        <begin position="2"/>
        <end position="320"/>
    </location>
</feature>
<dbReference type="GO" id="GO:0071949">
    <property type="term" value="F:FAD binding"/>
    <property type="evidence" value="ECO:0007669"/>
    <property type="project" value="InterPro"/>
</dbReference>
<reference evidence="4" key="1">
    <citation type="submission" date="2021-03" db="EMBL/GenBank/DDBJ databases">
        <title>Streptomyces poriferae sp. nov., a novel marine sponge-derived Actinobacteria species with anti-MRSA activity.</title>
        <authorList>
            <person name="Sandoval-Powers M."/>
            <person name="Kralova S."/>
            <person name="Nguyen G.-S."/>
            <person name="Fawwal D."/>
            <person name="Degnes K."/>
            <person name="Klinkenberg G."/>
            <person name="Sletta H."/>
            <person name="Wentzel A."/>
            <person name="Liles M.R."/>
        </authorList>
    </citation>
    <scope>NUCLEOTIDE SEQUENCE</scope>
    <source>
        <strain evidence="4">DSM 41794</strain>
    </source>
</reference>
<dbReference type="AlphaFoldDB" id="A0A939FBJ5"/>
<dbReference type="PANTHER" id="PTHR43476">
    <property type="entry name" value="3-(3-HYDROXY-PHENYL)PROPIONATE/3-HYDROXYCINNAMIC ACID HYDROXYLASE"/>
    <property type="match status" value="1"/>
</dbReference>
<dbReference type="GO" id="GO:0004497">
    <property type="term" value="F:monooxygenase activity"/>
    <property type="evidence" value="ECO:0007669"/>
    <property type="project" value="UniProtKB-KW"/>
</dbReference>
<protein>
    <submittedName>
        <fullName evidence="4">FAD-dependent monooxygenase</fullName>
    </submittedName>
</protein>
<keyword evidence="2" id="KW-0520">NAD</keyword>
<dbReference type="InterPro" id="IPR050631">
    <property type="entry name" value="PheA/TfdB_FAD_monoxygenase"/>
</dbReference>
<keyword evidence="5" id="KW-1185">Reference proteome</keyword>
<keyword evidence="4" id="KW-0503">Monooxygenase</keyword>
<dbReference type="Proteomes" id="UP000664167">
    <property type="component" value="Unassembled WGS sequence"/>
</dbReference>
<dbReference type="InterPro" id="IPR036188">
    <property type="entry name" value="FAD/NAD-bd_sf"/>
</dbReference>
<evidence type="ECO:0000256" key="2">
    <source>
        <dbReference type="ARBA" id="ARBA00023027"/>
    </source>
</evidence>
<keyword evidence="1" id="KW-0560">Oxidoreductase</keyword>
<name>A0A939FBJ5_9ACTN</name>
<dbReference type="InterPro" id="IPR002938">
    <property type="entry name" value="FAD-bd"/>
</dbReference>
<accession>A0A939FBJ5</accession>
<dbReference type="SUPFAM" id="SSF51905">
    <property type="entry name" value="FAD/NAD(P)-binding domain"/>
    <property type="match status" value="1"/>
</dbReference>
<proteinExistence type="predicted"/>
<evidence type="ECO:0000256" key="1">
    <source>
        <dbReference type="ARBA" id="ARBA00023002"/>
    </source>
</evidence>
<dbReference type="RefSeq" id="WP_206963836.1">
    <property type="nucleotide sequence ID" value="NZ_BAAAJJ010000001.1"/>
</dbReference>
<sequence>MKVVCVGGGPASFYLSILLKKQEPRHEVSVLERRPAGSTYGWGVTYWPDMFEELTECDPDSAREIAGSSVHWSEGTAHIGGRTVTHPGGVGHAIGRHRLLNILTERAEALGVRVEFGSEVQAAPDPSEADLVVVGDGAHSQLRDRHAEAFGTRRTLGANQYIWLGTTRVFTSFTFAFVETAHGWIWCYAYGYSAHGSTFIAECSTATWTGLGLDRLPEEEALRLLEELFAGQLEGHPLTGRTDTGGRPQWQNFTTVANTSWSHGNLVLIGDAAHTTHYSTGAGTTLALRDAMSLARELRNAPDPAAVPSALAAYAQERQRALLPAQSAARLSAQWYENLARYLDLDPHQMFSLLGQRHSPLLPHLPPRLYYQLDQTLGRLQALRWLKQRVGSRLASTLQSHHAERAGSTTAD</sequence>
<evidence type="ECO:0000313" key="4">
    <source>
        <dbReference type="EMBL" id="MBO0514437.1"/>
    </source>
</evidence>
<comment type="caution">
    <text evidence="4">The sequence shown here is derived from an EMBL/GenBank/DDBJ whole genome shotgun (WGS) entry which is preliminary data.</text>
</comment>
<dbReference type="Pfam" id="PF01494">
    <property type="entry name" value="FAD_binding_3"/>
    <property type="match status" value="1"/>
</dbReference>
<evidence type="ECO:0000313" key="5">
    <source>
        <dbReference type="Proteomes" id="UP000664167"/>
    </source>
</evidence>
<organism evidence="4 5">
    <name type="scientific">Streptomyces beijiangensis</name>
    <dbReference type="NCBI Taxonomy" id="163361"/>
    <lineage>
        <taxon>Bacteria</taxon>
        <taxon>Bacillati</taxon>
        <taxon>Actinomycetota</taxon>
        <taxon>Actinomycetes</taxon>
        <taxon>Kitasatosporales</taxon>
        <taxon>Streptomycetaceae</taxon>
        <taxon>Streptomyces</taxon>
    </lineage>
</organism>
<dbReference type="Gene3D" id="3.50.50.60">
    <property type="entry name" value="FAD/NAD(P)-binding domain"/>
    <property type="match status" value="1"/>
</dbReference>
<dbReference type="EMBL" id="JAFLRJ010000207">
    <property type="protein sequence ID" value="MBO0514437.1"/>
    <property type="molecule type" value="Genomic_DNA"/>
</dbReference>
<gene>
    <name evidence="4" type="ORF">J0695_21955</name>
</gene>
<dbReference type="Gene3D" id="3.30.9.20">
    <property type="match status" value="1"/>
</dbReference>
<dbReference type="PRINTS" id="PR00420">
    <property type="entry name" value="RNGMNOXGNASE"/>
</dbReference>
<evidence type="ECO:0000259" key="3">
    <source>
        <dbReference type="Pfam" id="PF01494"/>
    </source>
</evidence>